<proteinExistence type="inferred from homology"/>
<keyword evidence="7" id="KW-0315">Glutamine amidotransferase</keyword>
<evidence type="ECO:0000313" key="11">
    <source>
        <dbReference type="EMBL" id="SPF35190.1"/>
    </source>
</evidence>
<evidence type="ECO:0000256" key="9">
    <source>
        <dbReference type="ARBA" id="ARBA00047781"/>
    </source>
</evidence>
<evidence type="ECO:0000256" key="7">
    <source>
        <dbReference type="ARBA" id="ARBA00022962"/>
    </source>
</evidence>
<dbReference type="InterPro" id="IPR017926">
    <property type="entry name" value="GATASE"/>
</dbReference>
<evidence type="ECO:0000313" key="12">
    <source>
        <dbReference type="Proteomes" id="UP000238701"/>
    </source>
</evidence>
<dbReference type="GO" id="GO:0044210">
    <property type="term" value="P:'de novo' CTP biosynthetic process"/>
    <property type="evidence" value="ECO:0007669"/>
    <property type="project" value="UniProtKB-UniPathway"/>
</dbReference>
<evidence type="ECO:0000256" key="4">
    <source>
        <dbReference type="ARBA" id="ARBA00022598"/>
    </source>
</evidence>
<dbReference type="Gene3D" id="3.40.50.880">
    <property type="match status" value="1"/>
</dbReference>
<dbReference type="GO" id="GO:0019856">
    <property type="term" value="P:pyrimidine nucleobase biosynthetic process"/>
    <property type="evidence" value="ECO:0007669"/>
    <property type="project" value="TreeGrafter"/>
</dbReference>
<dbReference type="Pfam" id="PF00117">
    <property type="entry name" value="GATase"/>
    <property type="match status" value="1"/>
</dbReference>
<dbReference type="SUPFAM" id="SSF52317">
    <property type="entry name" value="Class I glutamine amidotransferase-like"/>
    <property type="match status" value="1"/>
</dbReference>
<feature type="domain" description="Glutamine amidotransferase" evidence="10">
    <location>
        <begin position="32"/>
        <end position="250"/>
    </location>
</feature>
<evidence type="ECO:0000256" key="2">
    <source>
        <dbReference type="ARBA" id="ARBA00007533"/>
    </source>
</evidence>
<dbReference type="InterPro" id="IPR004468">
    <property type="entry name" value="CTP_synthase"/>
</dbReference>
<dbReference type="GO" id="GO:0042802">
    <property type="term" value="F:identical protein binding"/>
    <property type="evidence" value="ECO:0007669"/>
    <property type="project" value="TreeGrafter"/>
</dbReference>
<evidence type="ECO:0000256" key="5">
    <source>
        <dbReference type="ARBA" id="ARBA00022741"/>
    </source>
</evidence>
<dbReference type="GO" id="GO:0005524">
    <property type="term" value="F:ATP binding"/>
    <property type="evidence" value="ECO:0007669"/>
    <property type="project" value="UniProtKB-KW"/>
</dbReference>
<evidence type="ECO:0000256" key="8">
    <source>
        <dbReference type="ARBA" id="ARBA00022975"/>
    </source>
</evidence>
<keyword evidence="4" id="KW-0436">Ligase</keyword>
<dbReference type="EC" id="6.3.4.2" evidence="3"/>
<dbReference type="OrthoDB" id="3286005at2"/>
<protein>
    <recommendedName>
        <fullName evidence="3">CTP synthase (glutamine hydrolyzing)</fullName>
        <ecNumber evidence="3">6.3.4.2</ecNumber>
    </recommendedName>
</protein>
<accession>A0A2U3K6K5</accession>
<dbReference type="InterPro" id="IPR029062">
    <property type="entry name" value="Class_I_gatase-like"/>
</dbReference>
<evidence type="ECO:0000256" key="3">
    <source>
        <dbReference type="ARBA" id="ARBA00012291"/>
    </source>
</evidence>
<keyword evidence="8" id="KW-0665">Pyrimidine biosynthesis</keyword>
<organism evidence="11 12">
    <name type="scientific">Candidatus Sulfotelmatobacter kueseliae</name>
    <dbReference type="NCBI Taxonomy" id="2042962"/>
    <lineage>
        <taxon>Bacteria</taxon>
        <taxon>Pseudomonadati</taxon>
        <taxon>Acidobacteriota</taxon>
        <taxon>Terriglobia</taxon>
        <taxon>Terriglobales</taxon>
        <taxon>Candidatus Korobacteraceae</taxon>
        <taxon>Candidatus Sulfotelmatobacter</taxon>
    </lineage>
</organism>
<comment type="similarity">
    <text evidence="2">Belongs to the CTP synthase family.</text>
</comment>
<dbReference type="EMBL" id="OMOD01000046">
    <property type="protein sequence ID" value="SPF35190.1"/>
    <property type="molecule type" value="Genomic_DNA"/>
</dbReference>
<dbReference type="AlphaFoldDB" id="A0A2U3K6K5"/>
<evidence type="ECO:0000259" key="10">
    <source>
        <dbReference type="Pfam" id="PF00117"/>
    </source>
</evidence>
<evidence type="ECO:0000256" key="6">
    <source>
        <dbReference type="ARBA" id="ARBA00022840"/>
    </source>
</evidence>
<comment type="pathway">
    <text evidence="1">Pyrimidine metabolism; CTP biosynthesis via de novo pathway; CTP from UDP: step 2/2.</text>
</comment>
<sequence>MPSSTIKCVSDAVRIGILGDFNAEFRSHHATNDSLQHAARKLGIKVESEWIPTPSLSDPGGEEKLAAFDGLWASPGSPYKSFEGMLKGIEFARRRDWPFLGTCGGFQYAFIEFIRNVLNIKDADSAENNSGSKNIVIYPVACAVPGHKDSAPKLSGAVPEIRLRPGSYLQSFYGKGKETVTEEFFCNFEINPDFEWAAMEAGFPVVARGPQGEIRAIESPTHRFFLATLFQPQLSSTEKKPHPLVLAFVQAAADWSKKKLDDCVLE</sequence>
<gene>
    <name evidence="11" type="ORF">SBA1_140081</name>
</gene>
<dbReference type="UniPathway" id="UPA00159">
    <property type="reaction ID" value="UER00277"/>
</dbReference>
<evidence type="ECO:0000256" key="1">
    <source>
        <dbReference type="ARBA" id="ARBA00005171"/>
    </source>
</evidence>
<name>A0A2U3K6K5_9BACT</name>
<dbReference type="NCBIfam" id="NF004836">
    <property type="entry name" value="PRK06186.1"/>
    <property type="match status" value="1"/>
</dbReference>
<keyword evidence="5" id="KW-0547">Nucleotide-binding</keyword>
<dbReference type="GO" id="GO:0003883">
    <property type="term" value="F:CTP synthase activity"/>
    <property type="evidence" value="ECO:0007669"/>
    <property type="project" value="UniProtKB-EC"/>
</dbReference>
<dbReference type="GO" id="GO:0005829">
    <property type="term" value="C:cytosol"/>
    <property type="evidence" value="ECO:0007669"/>
    <property type="project" value="TreeGrafter"/>
</dbReference>
<dbReference type="Proteomes" id="UP000238701">
    <property type="component" value="Unassembled WGS sequence"/>
</dbReference>
<dbReference type="PANTHER" id="PTHR11550">
    <property type="entry name" value="CTP SYNTHASE"/>
    <property type="match status" value="1"/>
</dbReference>
<reference evidence="12" key="1">
    <citation type="submission" date="2018-02" db="EMBL/GenBank/DDBJ databases">
        <authorList>
            <person name="Hausmann B."/>
        </authorList>
    </citation>
    <scope>NUCLEOTIDE SEQUENCE [LARGE SCALE GENOMIC DNA]</scope>
    <source>
        <strain evidence="12">Peat soil MAG SbA1</strain>
    </source>
</reference>
<dbReference type="PANTHER" id="PTHR11550:SF0">
    <property type="entry name" value="CTP SYNTHASE-RELATED"/>
    <property type="match status" value="1"/>
</dbReference>
<comment type="catalytic activity">
    <reaction evidence="9">
        <text>UTP + L-glutamine + ATP + H2O = CTP + L-glutamate + ADP + phosphate + 2 H(+)</text>
        <dbReference type="Rhea" id="RHEA:26426"/>
        <dbReference type="ChEBI" id="CHEBI:15377"/>
        <dbReference type="ChEBI" id="CHEBI:15378"/>
        <dbReference type="ChEBI" id="CHEBI:29985"/>
        <dbReference type="ChEBI" id="CHEBI:30616"/>
        <dbReference type="ChEBI" id="CHEBI:37563"/>
        <dbReference type="ChEBI" id="CHEBI:43474"/>
        <dbReference type="ChEBI" id="CHEBI:46398"/>
        <dbReference type="ChEBI" id="CHEBI:58359"/>
        <dbReference type="ChEBI" id="CHEBI:456216"/>
        <dbReference type="EC" id="6.3.4.2"/>
    </reaction>
</comment>
<keyword evidence="6" id="KW-0067">ATP-binding</keyword>